<dbReference type="InterPro" id="IPR006153">
    <property type="entry name" value="Cation/H_exchanger_TM"/>
</dbReference>
<evidence type="ECO:0000313" key="13">
    <source>
        <dbReference type="Proteomes" id="UP000051155"/>
    </source>
</evidence>
<keyword evidence="13" id="KW-1185">Reference proteome</keyword>
<dbReference type="EMBL" id="AZEG01000012">
    <property type="protein sequence ID" value="KRL37392.1"/>
    <property type="molecule type" value="Genomic_DNA"/>
</dbReference>
<evidence type="ECO:0000256" key="8">
    <source>
        <dbReference type="ARBA" id="ARBA00023136"/>
    </source>
</evidence>
<dbReference type="GO" id="GO:0005886">
    <property type="term" value="C:plasma membrane"/>
    <property type="evidence" value="ECO:0007669"/>
    <property type="project" value="UniProtKB-SubCell"/>
</dbReference>
<dbReference type="GO" id="GO:0015385">
    <property type="term" value="F:sodium:proton antiporter activity"/>
    <property type="evidence" value="ECO:0007669"/>
    <property type="project" value="InterPro"/>
</dbReference>
<sequence>MRTEKVTFVYSILLLIMAVILANFIAQKFTFFPQSIWQIILGLLCAMTPSLSSYIVNLDPEWFMMLIIAPLLFFEGQQTQGRVISQNIRNILRLSILLALITMFFLGWGIHHFLNWPFAVALALAAIVTPTDATALNSVNKGLVMPKGVLRSLNLESMFNDATGIVALELAIVWINTGHLSVGEALRKFAFVALGGIIFGFAAGFLVIQLRKYLLRKQFDDMTAQVMLQLLTPILIYVAAEEIGVSGIIAAVIAGIIHHEERSRTLLVSSQMNNLSTQLWKIITQVLNGVVFVILGLSLVPILKNIFAFRLEKSAGIILTAFLIYASMLILRYFYALYDAKRVNKEIPEGVFKDALVFSLGGVHGTVTLAMAFSLPLFLANHQVFKVRENILTVSALVILFSLVVPLILLPMVLSKEHEAFDVDELDQAYNEIVNAAMAYITTLEISDKRRQKLTQRIQTQRGYKYNKDPETWNQVIKQLDYVRNQAVENAIEDDLLSTDAIKLWNRMNEGKKYKQQNVKRIKKGIIYRHMLYRFWERLLNLFLTDKQKTEYRVKKYRHRIGKLEHKKECTVNNEERADVQAKITRFERKISLIQVYGDAEQKDRWIKAMKEIDDAMADDVAAFIEKVDKQNSDKGLVVALREKINNEKLNVRTQDIENQQNIDLMNVLQFELGFIKERNTEGKYSADLTKVLYDDIIAAQSIILEVGA</sequence>
<keyword evidence="4 10" id="KW-0812">Transmembrane</keyword>
<feature type="transmembrane region" description="Helical" evidence="10">
    <location>
        <begin position="91"/>
        <end position="110"/>
    </location>
</feature>
<protein>
    <submittedName>
        <fullName evidence="12">NhaP-type Na+ H+ and K+ H+ antiporter</fullName>
    </submittedName>
</protein>
<dbReference type="InterPro" id="IPR018422">
    <property type="entry name" value="Cation/H_exchanger_CPA1"/>
</dbReference>
<feature type="transmembrane region" description="Helical" evidence="10">
    <location>
        <begin position="230"/>
        <end position="259"/>
    </location>
</feature>
<reference evidence="12 13" key="1">
    <citation type="journal article" date="2015" name="Genome Announc.">
        <title>Expanding the biotechnology potential of lactobacilli through comparative genomics of 213 strains and associated genera.</title>
        <authorList>
            <person name="Sun Z."/>
            <person name="Harris H.M."/>
            <person name="McCann A."/>
            <person name="Guo C."/>
            <person name="Argimon S."/>
            <person name="Zhang W."/>
            <person name="Yang X."/>
            <person name="Jeffery I.B."/>
            <person name="Cooney J.C."/>
            <person name="Kagawa T.F."/>
            <person name="Liu W."/>
            <person name="Song Y."/>
            <person name="Salvetti E."/>
            <person name="Wrobel A."/>
            <person name="Rasinkangas P."/>
            <person name="Parkhill J."/>
            <person name="Rea M.C."/>
            <person name="O'Sullivan O."/>
            <person name="Ritari J."/>
            <person name="Douillard F.P."/>
            <person name="Paul Ross R."/>
            <person name="Yang R."/>
            <person name="Briner A.E."/>
            <person name="Felis G.E."/>
            <person name="de Vos W.M."/>
            <person name="Barrangou R."/>
            <person name="Klaenhammer T.R."/>
            <person name="Caufield P.W."/>
            <person name="Cui Y."/>
            <person name="Zhang H."/>
            <person name="O'Toole P.W."/>
        </authorList>
    </citation>
    <scope>NUCLEOTIDE SEQUENCE [LARGE SCALE GENOMIC DNA]</scope>
    <source>
        <strain evidence="12 13">DSM 19971</strain>
    </source>
</reference>
<dbReference type="GO" id="GO:0015386">
    <property type="term" value="F:potassium:proton antiporter activity"/>
    <property type="evidence" value="ECO:0007669"/>
    <property type="project" value="TreeGrafter"/>
</dbReference>
<organism evidence="12 13">
    <name type="scientific">Liquorilactobacillus uvarum DSM 19971</name>
    <dbReference type="NCBI Taxonomy" id="1423812"/>
    <lineage>
        <taxon>Bacteria</taxon>
        <taxon>Bacillati</taxon>
        <taxon>Bacillota</taxon>
        <taxon>Bacilli</taxon>
        <taxon>Lactobacillales</taxon>
        <taxon>Lactobacillaceae</taxon>
        <taxon>Liquorilactobacillus</taxon>
    </lineage>
</organism>
<evidence type="ECO:0000256" key="10">
    <source>
        <dbReference type="SAM" id="Phobius"/>
    </source>
</evidence>
<evidence type="ECO:0000256" key="2">
    <source>
        <dbReference type="ARBA" id="ARBA00022448"/>
    </source>
</evidence>
<keyword evidence="2" id="KW-0813">Transport</keyword>
<evidence type="ECO:0000256" key="7">
    <source>
        <dbReference type="ARBA" id="ARBA00023065"/>
    </source>
</evidence>
<feature type="domain" description="Cation/H+ exchanger transmembrane" evidence="11">
    <location>
        <begin position="18"/>
        <end position="413"/>
    </location>
</feature>
<comment type="subcellular location">
    <subcellularLocation>
        <location evidence="1">Cell membrane</location>
        <topology evidence="1">Multi-pass membrane protein</topology>
    </subcellularLocation>
</comment>
<dbReference type="GO" id="GO:0098719">
    <property type="term" value="P:sodium ion import across plasma membrane"/>
    <property type="evidence" value="ECO:0007669"/>
    <property type="project" value="TreeGrafter"/>
</dbReference>
<feature type="transmembrane region" description="Helical" evidence="10">
    <location>
        <begin position="116"/>
        <end position="137"/>
    </location>
</feature>
<feature type="transmembrane region" description="Helical" evidence="10">
    <location>
        <begin position="279"/>
        <end position="303"/>
    </location>
</feature>
<keyword evidence="6" id="KW-0915">Sodium</keyword>
<evidence type="ECO:0000256" key="4">
    <source>
        <dbReference type="ARBA" id="ARBA00022692"/>
    </source>
</evidence>
<dbReference type="GO" id="GO:0051453">
    <property type="term" value="P:regulation of intracellular pH"/>
    <property type="evidence" value="ECO:0007669"/>
    <property type="project" value="TreeGrafter"/>
</dbReference>
<dbReference type="Gene3D" id="1.20.1530.20">
    <property type="match status" value="1"/>
</dbReference>
<dbReference type="AlphaFoldDB" id="A0A0R1PXU0"/>
<evidence type="ECO:0000256" key="1">
    <source>
        <dbReference type="ARBA" id="ARBA00004651"/>
    </source>
</evidence>
<feature type="transmembrane region" description="Helical" evidence="10">
    <location>
        <begin position="158"/>
        <end position="177"/>
    </location>
</feature>
<feature type="transmembrane region" description="Helical" evidence="10">
    <location>
        <begin position="36"/>
        <end position="56"/>
    </location>
</feature>
<feature type="transmembrane region" description="Helical" evidence="10">
    <location>
        <begin position="315"/>
        <end position="335"/>
    </location>
</feature>
<dbReference type="Pfam" id="PF00999">
    <property type="entry name" value="Na_H_Exchanger"/>
    <property type="match status" value="1"/>
</dbReference>
<dbReference type="PANTHER" id="PTHR10110:SF86">
    <property type="entry name" value="SODIUM_HYDROGEN EXCHANGER 7"/>
    <property type="match status" value="1"/>
</dbReference>
<feature type="transmembrane region" description="Helical" evidence="10">
    <location>
        <begin position="391"/>
        <end position="414"/>
    </location>
</feature>
<keyword evidence="9" id="KW-0739">Sodium transport</keyword>
<feature type="transmembrane region" description="Helical" evidence="10">
    <location>
        <begin position="6"/>
        <end position="24"/>
    </location>
</feature>
<comment type="caution">
    <text evidence="12">The sequence shown here is derived from an EMBL/GenBank/DDBJ whole genome shotgun (WGS) entry which is preliminary data.</text>
</comment>
<dbReference type="PATRIC" id="fig|1423812.3.peg.443"/>
<dbReference type="STRING" id="1423812.FD20_GL000424"/>
<feature type="transmembrane region" description="Helical" evidence="10">
    <location>
        <begin position="355"/>
        <end position="379"/>
    </location>
</feature>
<evidence type="ECO:0000313" key="12">
    <source>
        <dbReference type="EMBL" id="KRL37392.1"/>
    </source>
</evidence>
<dbReference type="InterPro" id="IPR038770">
    <property type="entry name" value="Na+/solute_symporter_sf"/>
</dbReference>
<keyword evidence="5 10" id="KW-1133">Transmembrane helix</keyword>
<evidence type="ECO:0000256" key="5">
    <source>
        <dbReference type="ARBA" id="ARBA00022989"/>
    </source>
</evidence>
<gene>
    <name evidence="12" type="ORF">FD20_GL000424</name>
</gene>
<evidence type="ECO:0000256" key="6">
    <source>
        <dbReference type="ARBA" id="ARBA00023053"/>
    </source>
</evidence>
<evidence type="ECO:0000259" key="11">
    <source>
        <dbReference type="Pfam" id="PF00999"/>
    </source>
</evidence>
<feature type="transmembrane region" description="Helical" evidence="10">
    <location>
        <begin position="189"/>
        <end position="210"/>
    </location>
</feature>
<keyword evidence="8 10" id="KW-0472">Membrane</keyword>
<accession>A0A0R1PXU0</accession>
<name>A0A0R1PXU0_9LACO</name>
<keyword evidence="3" id="KW-1003">Cell membrane</keyword>
<evidence type="ECO:0000256" key="9">
    <source>
        <dbReference type="ARBA" id="ARBA00023201"/>
    </source>
</evidence>
<dbReference type="PANTHER" id="PTHR10110">
    <property type="entry name" value="SODIUM/HYDROGEN EXCHANGER"/>
    <property type="match status" value="1"/>
</dbReference>
<keyword evidence="7" id="KW-0406">Ion transport</keyword>
<evidence type="ECO:0000256" key="3">
    <source>
        <dbReference type="ARBA" id="ARBA00022475"/>
    </source>
</evidence>
<dbReference type="Proteomes" id="UP000051155">
    <property type="component" value="Unassembled WGS sequence"/>
</dbReference>
<proteinExistence type="predicted"/>